<name>A0A1Y4SWR3_9FIRM</name>
<reference evidence="1 2" key="1">
    <citation type="journal article" date="2018" name="BMC Genomics">
        <title>Whole genome sequencing and function prediction of 133 gut anaerobes isolated from chicken caecum in pure cultures.</title>
        <authorList>
            <person name="Medvecky M."/>
            <person name="Cejkova D."/>
            <person name="Polansky O."/>
            <person name="Karasova D."/>
            <person name="Kubasova T."/>
            <person name="Cizek A."/>
            <person name="Rychlik I."/>
        </authorList>
    </citation>
    <scope>NUCLEOTIDE SEQUENCE [LARGE SCALE GENOMIC DNA]</scope>
    <source>
        <strain evidence="1 2">An13</strain>
    </source>
</reference>
<gene>
    <name evidence="1" type="ORF">B5E75_06950</name>
</gene>
<proteinExistence type="predicted"/>
<accession>A0A1Y4SWR3</accession>
<evidence type="ECO:0000313" key="2">
    <source>
        <dbReference type="Proteomes" id="UP000195305"/>
    </source>
</evidence>
<sequence length="291" mass="32031">MKKFIQIGLCCLMMGLLMGCQKEETVRILCPTGAPALALVGEYDNISKNGEIQFVDGTDQLIAQLSKADSEYDIIIAPINIGAQLIAKNQTSYRLKSILTWGNLYLVGTSQDALNETGELALFGEGAVPQKIIETVDLSIRLEPHYYSSATLVQQRLLSGQVDVGMLAEPLASATIAKAKQSNVDLSIVADLQKEYGGSGYPQAAMFVREDYQNDDLFESIAHFTENGYPDLKEKLENIGIEQLGLPSVDMTVASIERQNVHYVEASQCEDDIKQFLQLFNITYDSDMILS</sequence>
<organism evidence="1 2">
    <name type="scientific">Massilimicrobiota timonensis</name>
    <dbReference type="NCBI Taxonomy" id="1776392"/>
    <lineage>
        <taxon>Bacteria</taxon>
        <taxon>Bacillati</taxon>
        <taxon>Bacillota</taxon>
        <taxon>Erysipelotrichia</taxon>
        <taxon>Erysipelotrichales</taxon>
        <taxon>Erysipelotrichaceae</taxon>
        <taxon>Massilimicrobiota</taxon>
    </lineage>
</organism>
<dbReference type="Proteomes" id="UP000195305">
    <property type="component" value="Unassembled WGS sequence"/>
</dbReference>
<protein>
    <recommendedName>
        <fullName evidence="3">SsuA/THI5-like domain-containing protein</fullName>
    </recommendedName>
</protein>
<keyword evidence="2" id="KW-1185">Reference proteome</keyword>
<dbReference type="OrthoDB" id="9814375at2"/>
<dbReference type="RefSeq" id="WP_087358037.1">
    <property type="nucleotide sequence ID" value="NZ_JACJKO010000008.1"/>
</dbReference>
<dbReference type="PROSITE" id="PS51257">
    <property type="entry name" value="PROKAR_LIPOPROTEIN"/>
    <property type="match status" value="1"/>
</dbReference>
<dbReference type="AlphaFoldDB" id="A0A1Y4SWR3"/>
<dbReference type="Gene3D" id="3.40.190.10">
    <property type="entry name" value="Periplasmic binding protein-like II"/>
    <property type="match status" value="2"/>
</dbReference>
<dbReference type="EMBL" id="NFLJ01000017">
    <property type="protein sequence ID" value="OUQ34369.1"/>
    <property type="molecule type" value="Genomic_DNA"/>
</dbReference>
<evidence type="ECO:0000313" key="1">
    <source>
        <dbReference type="EMBL" id="OUQ34369.1"/>
    </source>
</evidence>
<comment type="caution">
    <text evidence="1">The sequence shown here is derived from an EMBL/GenBank/DDBJ whole genome shotgun (WGS) entry which is preliminary data.</text>
</comment>
<evidence type="ECO:0008006" key="3">
    <source>
        <dbReference type="Google" id="ProtNLM"/>
    </source>
</evidence>